<dbReference type="Proteomes" id="UP000014803">
    <property type="component" value="Chromosome"/>
</dbReference>
<feature type="signal peptide" evidence="1">
    <location>
        <begin position="1"/>
        <end position="25"/>
    </location>
</feature>
<dbReference type="PROSITE" id="PS51257">
    <property type="entry name" value="PROKAR_LIPOPROTEIN"/>
    <property type="match status" value="1"/>
</dbReference>
<dbReference type="EMBL" id="CP003969">
    <property type="protein sequence ID" value="AGP33279.1"/>
    <property type="molecule type" value="Genomic_DNA"/>
</dbReference>
<gene>
    <name evidence="2" type="ORF">SCE1572_01410</name>
</gene>
<feature type="chain" id="PRO_5004533857" description="Lipoprotein" evidence="1">
    <location>
        <begin position="26"/>
        <end position="493"/>
    </location>
</feature>
<dbReference type="SUPFAM" id="SSF47240">
    <property type="entry name" value="Ferritin-like"/>
    <property type="match status" value="1"/>
</dbReference>
<evidence type="ECO:0008006" key="4">
    <source>
        <dbReference type="Google" id="ProtNLM"/>
    </source>
</evidence>
<protein>
    <recommendedName>
        <fullName evidence="4">Lipoprotein</fullName>
    </recommendedName>
</protein>
<reference evidence="2 3" key="1">
    <citation type="journal article" date="2013" name="Sci. Rep.">
        <title>Extraordinary expansion of a Sorangium cellulosum genome from an alkaline milieu.</title>
        <authorList>
            <person name="Han K."/>
            <person name="Li Z.F."/>
            <person name="Peng R."/>
            <person name="Zhu L.P."/>
            <person name="Zhou T."/>
            <person name="Wang L.G."/>
            <person name="Li S.G."/>
            <person name="Zhang X.B."/>
            <person name="Hu W."/>
            <person name="Wu Z.H."/>
            <person name="Qin N."/>
            <person name="Li Y.Z."/>
        </authorList>
    </citation>
    <scope>NUCLEOTIDE SEQUENCE [LARGE SCALE GENOMIC DNA]</scope>
    <source>
        <strain evidence="2 3">So0157-2</strain>
    </source>
</reference>
<organism evidence="2 3">
    <name type="scientific">Sorangium cellulosum So0157-2</name>
    <dbReference type="NCBI Taxonomy" id="1254432"/>
    <lineage>
        <taxon>Bacteria</taxon>
        <taxon>Pseudomonadati</taxon>
        <taxon>Myxococcota</taxon>
        <taxon>Polyangia</taxon>
        <taxon>Polyangiales</taxon>
        <taxon>Polyangiaceae</taxon>
        <taxon>Sorangium</taxon>
    </lineage>
</organism>
<dbReference type="KEGG" id="scu:SCE1572_01410"/>
<dbReference type="RefSeq" id="WP_020464991.1">
    <property type="nucleotide sequence ID" value="NC_021658.1"/>
</dbReference>
<dbReference type="eggNOG" id="COG1633">
    <property type="taxonomic scope" value="Bacteria"/>
</dbReference>
<evidence type="ECO:0000313" key="3">
    <source>
        <dbReference type="Proteomes" id="UP000014803"/>
    </source>
</evidence>
<dbReference type="InterPro" id="IPR009078">
    <property type="entry name" value="Ferritin-like_SF"/>
</dbReference>
<accession>S4XL43</accession>
<dbReference type="STRING" id="1254432.SCE1572_01410"/>
<evidence type="ECO:0000313" key="2">
    <source>
        <dbReference type="EMBL" id="AGP33279.1"/>
    </source>
</evidence>
<keyword evidence="1" id="KW-0732">Signal</keyword>
<dbReference type="PATRIC" id="fig|1254432.3.peg.306"/>
<dbReference type="OrthoDB" id="5502251at2"/>
<proteinExistence type="predicted"/>
<evidence type="ECO:0000256" key="1">
    <source>
        <dbReference type="SAM" id="SignalP"/>
    </source>
</evidence>
<sequence>MLKASSIHRGFLVPAFAPLRASIWAALGLTASACGGHVTVDPASGGGEGGGATGSTGATDPAFVCDGAVPLLRPDGAHSGYARCPDGTVHRVEAVACDGWLPACQGLEDDFSCKTDADCTEKPGGMCGSYRVDNVDGPVWLCGCVYPCATDQDCNPGEACVCPSVFPTDFAFPTCVPAGCRTNDDCASGECGVSLYNDGCGVELDLACRAPGDACRTDADCKAGFEQCAAPDGEGEWACRPSSCAIGRPLAVEGRARTAGGAARSDWTSASLTPETAGLCGGVRAALAAHWRDVAALEHASIASFARFSLELLALGAPPALLAGAQQAAMDEVAHARAAYTLASAYAGAALGPGPLDVTGVAPATSAAAIVAALVEEACVGETVGAAEARALAGIVRDPALAGTYERIAEDEGRHAELGWRALAWLLRGAGHDLRAVAASAFERAVARMSADPDVAPGAVAPEHGLLSPEMMGALRRQALAEVVEPCRRALLG</sequence>
<dbReference type="HOGENOM" id="CLU_553104_0_0_7"/>
<dbReference type="AlphaFoldDB" id="S4XL43"/>
<name>S4XL43_SORCE</name>